<reference evidence="2 3" key="1">
    <citation type="submission" date="2023-05" db="EMBL/GenBank/DDBJ databases">
        <title>Complete Genome Resource of Xanthomonas oryzae pv. leersiae Strain YNJC Isolated From Plateau Japonica Rice in Southwest China.</title>
        <authorList>
            <person name="Aa X."/>
            <person name="Mei L."/>
            <person name="Liu P."/>
            <person name="Yang Y."/>
            <person name="Tang C."/>
            <person name="Zhang F."/>
            <person name="Dong C."/>
            <person name="Wang B."/>
            <person name="Chen X."/>
            <person name="Dai L."/>
        </authorList>
    </citation>
    <scope>NUCLEOTIDE SEQUENCE [LARGE SCALE GENOMIC DNA]</scope>
    <source>
        <strain evidence="2 3">YNJC</strain>
    </source>
</reference>
<evidence type="ECO:0000313" key="2">
    <source>
        <dbReference type="EMBL" id="WIX07561.1"/>
    </source>
</evidence>
<dbReference type="Proteomes" id="UP001228059">
    <property type="component" value="Chromosome"/>
</dbReference>
<protein>
    <submittedName>
        <fullName evidence="2">Uncharacterized protein</fullName>
    </submittedName>
</protein>
<dbReference type="EMBL" id="CP127225">
    <property type="protein sequence ID" value="WIX07561.1"/>
    <property type="molecule type" value="Genomic_DNA"/>
</dbReference>
<dbReference type="RefSeq" id="WP_285957118.1">
    <property type="nucleotide sequence ID" value="NZ_CP127225.1"/>
</dbReference>
<sequence length="307" mass="33545">MAAAVPTPSLASIDAMRAALRSRLEEHSERDILGAQLGTQVNAVIEGSYKAWMPEGPQNLRAFTEKFLGGLVTPTNRRRGLDYLFEIDGRSTMTPPSFDGALWRAFCAIKPTQRIILSGESGTIHLTDIGSDTQSDDLAITDTVIPYVSADEHKQICLDFVATIQTQSQAAPILAASAAAFQPSIYSSWVATLKSEPGLYKKWGIFRGKKLRDLFAQRLDNLGIDSNARQRLVDLLDADYNAGRQSVTPVSPKRLPPSSPPLSSGQLPEQQTRALLARALSDLDTEQIARIMIPMDVVVALLNRNKT</sequence>
<proteinExistence type="predicted"/>
<evidence type="ECO:0000313" key="3">
    <source>
        <dbReference type="Proteomes" id="UP001228059"/>
    </source>
</evidence>
<evidence type="ECO:0000256" key="1">
    <source>
        <dbReference type="SAM" id="MobiDB-lite"/>
    </source>
</evidence>
<feature type="region of interest" description="Disordered" evidence="1">
    <location>
        <begin position="244"/>
        <end position="268"/>
    </location>
</feature>
<accession>A0AAJ6KIP3</accession>
<dbReference type="AlphaFoldDB" id="A0AAJ6KIP3"/>
<organism evidence="2 3">
    <name type="scientific">Xanthomonas oryzae pv. leersiae</name>
    <dbReference type="NCBI Taxonomy" id="3112258"/>
    <lineage>
        <taxon>Bacteria</taxon>
        <taxon>Pseudomonadati</taxon>
        <taxon>Pseudomonadota</taxon>
        <taxon>Gammaproteobacteria</taxon>
        <taxon>Lysobacterales</taxon>
        <taxon>Lysobacteraceae</taxon>
        <taxon>Xanthomonas</taxon>
    </lineage>
</organism>
<gene>
    <name evidence="2" type="ORF">QN060_05705</name>
</gene>
<name>A0AAJ6KIP3_9XANT</name>